<protein>
    <recommendedName>
        <fullName evidence="1">TOD1/MUCI70 glycosyltransferase-like domain-containing protein</fullName>
    </recommendedName>
</protein>
<dbReference type="STRING" id="1070319.CAGGBEG34_200134"/>
<dbReference type="AlphaFoldDB" id="G2J8N3"/>
<gene>
    <name evidence="2" type="ORF">CAGGBEG34_200134</name>
</gene>
<evidence type="ECO:0000259" key="1">
    <source>
        <dbReference type="Pfam" id="PF04765"/>
    </source>
</evidence>
<organism evidence="2 3">
    <name type="scientific">Candidatus Glomeribacter gigasporarum BEG34</name>
    <dbReference type="NCBI Taxonomy" id="1070319"/>
    <lineage>
        <taxon>Bacteria</taxon>
        <taxon>Pseudomonadati</taxon>
        <taxon>Pseudomonadota</taxon>
        <taxon>Betaproteobacteria</taxon>
        <taxon>Burkholderiales</taxon>
        <taxon>Burkholderiaceae</taxon>
        <taxon>Candidatus Glomeribacter</taxon>
    </lineage>
</organism>
<dbReference type="eggNOG" id="COG1216">
    <property type="taxonomic scope" value="Bacteria"/>
</dbReference>
<dbReference type="InterPro" id="IPR048354">
    <property type="entry name" value="TOD1_MUCI70_glycTrfase_dom"/>
</dbReference>
<accession>G2J8N3</accession>
<dbReference type="Proteomes" id="UP000054051">
    <property type="component" value="Unassembled WGS sequence"/>
</dbReference>
<dbReference type="Pfam" id="PF04765">
    <property type="entry name" value="TOD1_MUCI70"/>
    <property type="match status" value="1"/>
</dbReference>
<sequence length="293" mass="34389">MGGYEKLNALKSVNSRRIPHFCFTDDPDLKSDSWQIRMVRSAFSMDRVRSQRRIKVLAHEYLPEFSCSLYIDNTVRLTASADTLIQRFLEQTDIAVPTHSFRASVYDEFVEVAESGLDEPARIFEQLNHYQLSDPEILSERPFWSGMLFRRHCKPEVQAVMVKWYEHIARYARRDQLSLNATLRGSRATVQRLEIDNFQSDFHEWPIFNQRNLAKRFKDVSMAGAPTSVRLTQLERELAQANHAIQTQQHVIGERDRQIKTLMQRIDQLLNSRSFRVTRPLRWLRSCLPSFGQ</sequence>
<name>G2J8N3_9BURK</name>
<evidence type="ECO:0000313" key="2">
    <source>
        <dbReference type="EMBL" id="CCD29130.1"/>
    </source>
</evidence>
<keyword evidence="3" id="KW-1185">Reference proteome</keyword>
<proteinExistence type="predicted"/>
<reference evidence="2 3" key="1">
    <citation type="submission" date="2011-08" db="EMBL/GenBank/DDBJ databases">
        <title>The genome of the obligate endobacterium of an arbuscular mycorrhizal fungus reveals an interphylum network of nutritional interactions.</title>
        <authorList>
            <person name="Ghignone S."/>
            <person name="Salvioli A."/>
            <person name="Anca I."/>
            <person name="Lumini E."/>
            <person name="Ortu G."/>
            <person name="Petiti L."/>
            <person name="Cruveiller S."/>
            <person name="Bianciotto V."/>
            <person name="Piffanelli P."/>
            <person name="Lanfranco L."/>
            <person name="Bonfante P."/>
        </authorList>
    </citation>
    <scope>NUCLEOTIDE SEQUENCE [LARGE SCALE GENOMIC DNA]</scope>
    <source>
        <strain evidence="2 3">BEG34</strain>
    </source>
</reference>
<evidence type="ECO:0000313" key="3">
    <source>
        <dbReference type="Proteomes" id="UP000054051"/>
    </source>
</evidence>
<comment type="caution">
    <text evidence="2">The sequence shown here is derived from an EMBL/GenBank/DDBJ whole genome shotgun (WGS) entry which is preliminary data.</text>
</comment>
<feature type="domain" description="TOD1/MUCI70 glycosyltransferase-like" evidence="1">
    <location>
        <begin position="33"/>
        <end position="186"/>
    </location>
</feature>
<dbReference type="EMBL" id="CAFB01000037">
    <property type="protein sequence ID" value="CCD29130.1"/>
    <property type="molecule type" value="Genomic_DNA"/>
</dbReference>